<proteinExistence type="predicted"/>
<evidence type="ECO:0000256" key="2">
    <source>
        <dbReference type="ARBA" id="ARBA00023315"/>
    </source>
</evidence>
<gene>
    <name evidence="4" type="ORF">KK488_20820</name>
</gene>
<organism evidence="4 5">
    <name type="scientific">Sphingobium nicotianae</name>
    <dbReference type="NCBI Taxonomy" id="2782607"/>
    <lineage>
        <taxon>Bacteria</taxon>
        <taxon>Pseudomonadati</taxon>
        <taxon>Pseudomonadota</taxon>
        <taxon>Alphaproteobacteria</taxon>
        <taxon>Sphingomonadales</taxon>
        <taxon>Sphingomonadaceae</taxon>
        <taxon>Sphingobium</taxon>
    </lineage>
</organism>
<dbReference type="AlphaFoldDB" id="A0A9X1ITK6"/>
<dbReference type="InterPro" id="IPR016181">
    <property type="entry name" value="Acyl_CoA_acyltransferase"/>
</dbReference>
<evidence type="ECO:0000313" key="4">
    <source>
        <dbReference type="EMBL" id="MBT2189402.1"/>
    </source>
</evidence>
<comment type="caution">
    <text evidence="4">The sequence shown here is derived from an EMBL/GenBank/DDBJ whole genome shotgun (WGS) entry which is preliminary data.</text>
</comment>
<dbReference type="Pfam" id="PF13508">
    <property type="entry name" value="Acetyltransf_7"/>
    <property type="match status" value="1"/>
</dbReference>
<dbReference type="GO" id="GO:0016747">
    <property type="term" value="F:acyltransferase activity, transferring groups other than amino-acyl groups"/>
    <property type="evidence" value="ECO:0007669"/>
    <property type="project" value="InterPro"/>
</dbReference>
<dbReference type="PANTHER" id="PTHR43877">
    <property type="entry name" value="AMINOALKYLPHOSPHONATE N-ACETYLTRANSFERASE-RELATED-RELATED"/>
    <property type="match status" value="1"/>
</dbReference>
<dbReference type="InterPro" id="IPR000182">
    <property type="entry name" value="GNAT_dom"/>
</dbReference>
<reference evidence="4" key="1">
    <citation type="submission" date="2021-05" db="EMBL/GenBank/DDBJ databases">
        <title>Genome of Sphingobium sp. strain.</title>
        <authorList>
            <person name="Fan R."/>
        </authorList>
    </citation>
    <scope>NUCLEOTIDE SEQUENCE</scope>
    <source>
        <strain evidence="4">H33</strain>
    </source>
</reference>
<feature type="domain" description="N-acetyltransferase" evidence="3">
    <location>
        <begin position="20"/>
        <end position="147"/>
    </location>
</feature>
<dbReference type="EC" id="2.3.1.-" evidence="4"/>
<evidence type="ECO:0000313" key="5">
    <source>
        <dbReference type="Proteomes" id="UP001138757"/>
    </source>
</evidence>
<dbReference type="EMBL" id="JAHGAW010000018">
    <property type="protein sequence ID" value="MBT2189402.1"/>
    <property type="molecule type" value="Genomic_DNA"/>
</dbReference>
<keyword evidence="5" id="KW-1185">Reference proteome</keyword>
<dbReference type="PANTHER" id="PTHR43877:SF2">
    <property type="entry name" value="AMINOALKYLPHOSPHONATE N-ACETYLTRANSFERASE-RELATED"/>
    <property type="match status" value="1"/>
</dbReference>
<keyword evidence="1 4" id="KW-0808">Transferase</keyword>
<keyword evidence="2 4" id="KW-0012">Acyltransferase</keyword>
<evidence type="ECO:0000256" key="1">
    <source>
        <dbReference type="ARBA" id="ARBA00022679"/>
    </source>
</evidence>
<protein>
    <submittedName>
        <fullName evidence="4">GNAT family N-acetyltransferase</fullName>
        <ecNumber evidence="4">2.3.1.-</ecNumber>
    </submittedName>
</protein>
<dbReference type="CDD" id="cd04301">
    <property type="entry name" value="NAT_SF"/>
    <property type="match status" value="1"/>
</dbReference>
<accession>A0A9X1ITK6</accession>
<dbReference type="InterPro" id="IPR050832">
    <property type="entry name" value="Bact_Acetyltransf"/>
</dbReference>
<dbReference type="SUPFAM" id="SSF55729">
    <property type="entry name" value="Acyl-CoA N-acyltransferases (Nat)"/>
    <property type="match status" value="1"/>
</dbReference>
<dbReference type="RefSeq" id="WP_214625659.1">
    <property type="nucleotide sequence ID" value="NZ_JAHGAW010000018.1"/>
</dbReference>
<dbReference type="PROSITE" id="PS51186">
    <property type="entry name" value="GNAT"/>
    <property type="match status" value="1"/>
</dbReference>
<dbReference type="Gene3D" id="3.40.630.30">
    <property type="match status" value="1"/>
</dbReference>
<sequence>MGEGWNDDQPSKDEQPVLALALRTATVDDMAVMRDVMAPFRNRHFPPNFQTDQVRIAQLGDDVVGFVGWKGDEVLALYVADAWRGQRIVGSGLLAAAEAAIRERGHARIRIMIDADEDRARRFYVEHGYESRWQHSEDDIIWMYKAT</sequence>
<dbReference type="Proteomes" id="UP001138757">
    <property type="component" value="Unassembled WGS sequence"/>
</dbReference>
<name>A0A9X1ITK6_9SPHN</name>
<evidence type="ECO:0000259" key="3">
    <source>
        <dbReference type="PROSITE" id="PS51186"/>
    </source>
</evidence>